<keyword evidence="1" id="KW-0812">Transmembrane</keyword>
<feature type="transmembrane region" description="Helical" evidence="1">
    <location>
        <begin position="338"/>
        <end position="359"/>
    </location>
</feature>
<dbReference type="OrthoDB" id="429726at2759"/>
<evidence type="ECO:0000256" key="1">
    <source>
        <dbReference type="SAM" id="Phobius"/>
    </source>
</evidence>
<name>A0A812IUL6_SYMPI</name>
<accession>A0A812IUL6</accession>
<reference evidence="2" key="1">
    <citation type="submission" date="2021-02" db="EMBL/GenBank/DDBJ databases">
        <authorList>
            <person name="Dougan E. K."/>
            <person name="Rhodes N."/>
            <person name="Thang M."/>
            <person name="Chan C."/>
        </authorList>
    </citation>
    <scope>NUCLEOTIDE SEQUENCE</scope>
</reference>
<gene>
    <name evidence="2" type="ORF">SPIL2461_LOCUS997</name>
</gene>
<protein>
    <submittedName>
        <fullName evidence="2">Uncharacterized protein</fullName>
    </submittedName>
</protein>
<proteinExistence type="predicted"/>
<dbReference type="EMBL" id="CAJNIZ010000947">
    <property type="protein sequence ID" value="CAE7179092.1"/>
    <property type="molecule type" value="Genomic_DNA"/>
</dbReference>
<sequence length="394" mass="42371">MDPNNKSPIDVGSLIINYTMHDNAQQVIAAVDLLATPAFFAVEGYDITQEDEATQQVVSWIELSDVGKAALLKYAKVKPSAAGESFADAYDQTVKAREAQYSAANGLGTPEANGYHTQAANTLRDILLGGAAASSSSQDPDAAQASGAAQPAKPETLRFAAELALNVSQSVKDFNEQCYEYSGTSSNPLDSTCNSINGMIKKTQSFLTLMNNYAGPGGPEFIEKQADDFINGTLQDMVLLSGELIDEGIASFQCSAGNSAACKSIPNTDYTMHLSGATTFITDTAKDLQSTLPQVIKALQTAKKEVSMISGVIDSISQMLGLKAPPLMEKMGKLYKTVWIAYFVFFFLFSGTMLFYGFWANGWFGGPQADVPESEYQPPQTFMERMRTCCGSCL</sequence>
<keyword evidence="1" id="KW-0472">Membrane</keyword>
<evidence type="ECO:0000313" key="2">
    <source>
        <dbReference type="EMBL" id="CAE7179092.1"/>
    </source>
</evidence>
<keyword evidence="1" id="KW-1133">Transmembrane helix</keyword>
<keyword evidence="3" id="KW-1185">Reference proteome</keyword>
<evidence type="ECO:0000313" key="3">
    <source>
        <dbReference type="Proteomes" id="UP000649617"/>
    </source>
</evidence>
<feature type="non-terminal residue" evidence="2">
    <location>
        <position position="1"/>
    </location>
</feature>
<comment type="caution">
    <text evidence="2">The sequence shown here is derived from an EMBL/GenBank/DDBJ whole genome shotgun (WGS) entry which is preliminary data.</text>
</comment>
<dbReference type="AlphaFoldDB" id="A0A812IUL6"/>
<organism evidence="2 3">
    <name type="scientific">Symbiodinium pilosum</name>
    <name type="common">Dinoflagellate</name>
    <dbReference type="NCBI Taxonomy" id="2952"/>
    <lineage>
        <taxon>Eukaryota</taxon>
        <taxon>Sar</taxon>
        <taxon>Alveolata</taxon>
        <taxon>Dinophyceae</taxon>
        <taxon>Suessiales</taxon>
        <taxon>Symbiodiniaceae</taxon>
        <taxon>Symbiodinium</taxon>
    </lineage>
</organism>
<dbReference type="Proteomes" id="UP000649617">
    <property type="component" value="Unassembled WGS sequence"/>
</dbReference>